<evidence type="ECO:0000313" key="2">
    <source>
        <dbReference type="Proteomes" id="UP000821845"/>
    </source>
</evidence>
<name>A0ACB7SVS6_HYAAI</name>
<protein>
    <submittedName>
        <fullName evidence="1">Uncharacterized protein</fullName>
    </submittedName>
</protein>
<gene>
    <name evidence="1" type="ORF">HPB50_015718</name>
</gene>
<organism evidence="1 2">
    <name type="scientific">Hyalomma asiaticum</name>
    <name type="common">Tick</name>
    <dbReference type="NCBI Taxonomy" id="266040"/>
    <lineage>
        <taxon>Eukaryota</taxon>
        <taxon>Metazoa</taxon>
        <taxon>Ecdysozoa</taxon>
        <taxon>Arthropoda</taxon>
        <taxon>Chelicerata</taxon>
        <taxon>Arachnida</taxon>
        <taxon>Acari</taxon>
        <taxon>Parasitiformes</taxon>
        <taxon>Ixodida</taxon>
        <taxon>Ixodoidea</taxon>
        <taxon>Ixodidae</taxon>
        <taxon>Hyalomminae</taxon>
        <taxon>Hyalomma</taxon>
    </lineage>
</organism>
<comment type="caution">
    <text evidence="1">The sequence shown here is derived from an EMBL/GenBank/DDBJ whole genome shotgun (WGS) entry which is preliminary data.</text>
</comment>
<proteinExistence type="predicted"/>
<accession>A0ACB7SVS6</accession>
<reference evidence="1" key="1">
    <citation type="submission" date="2020-05" db="EMBL/GenBank/DDBJ databases">
        <title>Large-scale comparative analyses of tick genomes elucidate their genetic diversity and vector capacities.</title>
        <authorList>
            <person name="Jia N."/>
            <person name="Wang J."/>
            <person name="Shi W."/>
            <person name="Du L."/>
            <person name="Sun Y."/>
            <person name="Zhan W."/>
            <person name="Jiang J."/>
            <person name="Wang Q."/>
            <person name="Zhang B."/>
            <person name="Ji P."/>
            <person name="Sakyi L.B."/>
            <person name="Cui X."/>
            <person name="Yuan T."/>
            <person name="Jiang B."/>
            <person name="Yang W."/>
            <person name="Lam T.T.-Y."/>
            <person name="Chang Q."/>
            <person name="Ding S."/>
            <person name="Wang X."/>
            <person name="Zhu J."/>
            <person name="Ruan X."/>
            <person name="Zhao L."/>
            <person name="Wei J."/>
            <person name="Que T."/>
            <person name="Du C."/>
            <person name="Cheng J."/>
            <person name="Dai P."/>
            <person name="Han X."/>
            <person name="Huang E."/>
            <person name="Gao Y."/>
            <person name="Liu J."/>
            <person name="Shao H."/>
            <person name="Ye R."/>
            <person name="Li L."/>
            <person name="Wei W."/>
            <person name="Wang X."/>
            <person name="Wang C."/>
            <person name="Yang T."/>
            <person name="Huo Q."/>
            <person name="Li W."/>
            <person name="Guo W."/>
            <person name="Chen H."/>
            <person name="Zhou L."/>
            <person name="Ni X."/>
            <person name="Tian J."/>
            <person name="Zhou Y."/>
            <person name="Sheng Y."/>
            <person name="Liu T."/>
            <person name="Pan Y."/>
            <person name="Xia L."/>
            <person name="Li J."/>
            <person name="Zhao F."/>
            <person name="Cao W."/>
        </authorList>
    </citation>
    <scope>NUCLEOTIDE SEQUENCE</scope>
    <source>
        <strain evidence="1">Hyas-2018</strain>
    </source>
</reference>
<dbReference type="EMBL" id="CM023482">
    <property type="protein sequence ID" value="KAH6939076.1"/>
    <property type="molecule type" value="Genomic_DNA"/>
</dbReference>
<keyword evidence="2" id="KW-1185">Reference proteome</keyword>
<dbReference type="Proteomes" id="UP000821845">
    <property type="component" value="Chromosome 2"/>
</dbReference>
<sequence>MPKRCATSHGGGPRWSERVCYSLPHSAARRRSEVITRSASSAIVYPSCGGRKDVADVYGARPDPPGAIVGAPSELASRGFLSGGVSPLEGTLLHGLCIGPTRKRGTRRKVAMPALWRVFVVHQLSAAIFAARWLFLKRKEMVSWEATRAD</sequence>
<evidence type="ECO:0000313" key="1">
    <source>
        <dbReference type="EMBL" id="KAH6939076.1"/>
    </source>
</evidence>